<accession>R6V1L9</accession>
<comment type="caution">
    <text evidence="1">The sequence shown here is derived from an EMBL/GenBank/DDBJ whole genome shotgun (WGS) entry which is preliminary data.</text>
</comment>
<reference evidence="1" key="1">
    <citation type="submission" date="2012-11" db="EMBL/GenBank/DDBJ databases">
        <title>Dependencies among metagenomic species, viruses, plasmids and units of genetic variation.</title>
        <authorList>
            <person name="Nielsen H.B."/>
            <person name="Almeida M."/>
            <person name="Juncker A.S."/>
            <person name="Rasmussen S."/>
            <person name="Li J."/>
            <person name="Sunagawa S."/>
            <person name="Plichta D."/>
            <person name="Gautier L."/>
            <person name="Le Chatelier E."/>
            <person name="Peletier E."/>
            <person name="Bonde I."/>
            <person name="Nielsen T."/>
            <person name="Manichanh C."/>
            <person name="Arumugam M."/>
            <person name="Batto J."/>
            <person name="Santos M.B.Q.D."/>
            <person name="Blom N."/>
            <person name="Borruel N."/>
            <person name="Burgdorf K.S."/>
            <person name="Boumezbeur F."/>
            <person name="Casellas F."/>
            <person name="Dore J."/>
            <person name="Guarner F."/>
            <person name="Hansen T."/>
            <person name="Hildebrand F."/>
            <person name="Kaas R.S."/>
            <person name="Kennedy S."/>
            <person name="Kristiansen K."/>
            <person name="Kultima J.R."/>
            <person name="Leonard P."/>
            <person name="Levenez F."/>
            <person name="Lund O."/>
            <person name="Moumen B."/>
            <person name="Le Paslier D."/>
            <person name="Pons N."/>
            <person name="Pedersen O."/>
            <person name="Prifti E."/>
            <person name="Qin J."/>
            <person name="Raes J."/>
            <person name="Tap J."/>
            <person name="Tims S."/>
            <person name="Ussery D.W."/>
            <person name="Yamada T."/>
            <person name="MetaHit consortium"/>
            <person name="Renault P."/>
            <person name="Sicheritz-Ponten T."/>
            <person name="Bork P."/>
            <person name="Wang J."/>
            <person name="Brunak S."/>
            <person name="Ehrlich S.D."/>
        </authorList>
    </citation>
    <scope>NUCLEOTIDE SEQUENCE [LARGE SCALE GENOMIC DNA]</scope>
</reference>
<protein>
    <submittedName>
        <fullName evidence="1">GrpE protein</fullName>
    </submittedName>
</protein>
<dbReference type="AlphaFoldDB" id="R6V1L9"/>
<dbReference type="EMBL" id="CBFW010000389">
    <property type="protein sequence ID" value="CDC76677.1"/>
    <property type="molecule type" value="Genomic_DNA"/>
</dbReference>
<name>R6V1L9_9BACT</name>
<dbReference type="Proteomes" id="UP000017938">
    <property type="component" value="Unassembled WGS sequence"/>
</dbReference>
<dbReference type="STRING" id="1263015.BN580_02197"/>
<evidence type="ECO:0000313" key="1">
    <source>
        <dbReference type="EMBL" id="CDC76677.1"/>
    </source>
</evidence>
<organism evidence="1 2">
    <name type="scientific">Candidatus Colimorpha enterica</name>
    <dbReference type="NCBI Taxonomy" id="3083063"/>
    <lineage>
        <taxon>Bacteria</taxon>
        <taxon>Pseudomonadati</taxon>
        <taxon>Bacteroidota</taxon>
        <taxon>Bacteroidia</taxon>
        <taxon>Bacteroidales</taxon>
        <taxon>Candidatus Colimorpha</taxon>
    </lineage>
</organism>
<gene>
    <name evidence="1" type="ORF">BN580_02197</name>
</gene>
<proteinExistence type="predicted"/>
<sequence>MDIRGIWKVKEAHIPTPEGVRIFTPDTPPTEDRFDGFAEMMQYLTEFADGGVLNTLMRVPEEMKEEAAKHGVEVRDDGYAVIEATEWKEENGKYFYDTKIEGEVLGEKCDPFAEIPVTEDGCLLYSYGMILLERV</sequence>
<evidence type="ECO:0000313" key="2">
    <source>
        <dbReference type="Proteomes" id="UP000017938"/>
    </source>
</evidence>